<gene>
    <name evidence="1" type="ORF">PILCRDRAFT_7118</name>
</gene>
<reference evidence="1 2" key="1">
    <citation type="submission" date="2014-04" db="EMBL/GenBank/DDBJ databases">
        <authorList>
            <consortium name="DOE Joint Genome Institute"/>
            <person name="Kuo A."/>
            <person name="Tarkka M."/>
            <person name="Buscot F."/>
            <person name="Kohler A."/>
            <person name="Nagy L.G."/>
            <person name="Floudas D."/>
            <person name="Copeland A."/>
            <person name="Barry K.W."/>
            <person name="Cichocki N."/>
            <person name="Veneault-Fourrey C."/>
            <person name="LaButti K."/>
            <person name="Lindquist E.A."/>
            <person name="Lipzen A."/>
            <person name="Lundell T."/>
            <person name="Morin E."/>
            <person name="Murat C."/>
            <person name="Sun H."/>
            <person name="Tunlid A."/>
            <person name="Henrissat B."/>
            <person name="Grigoriev I.V."/>
            <person name="Hibbett D.S."/>
            <person name="Martin F."/>
            <person name="Nordberg H.P."/>
            <person name="Cantor M.N."/>
            <person name="Hua S.X."/>
        </authorList>
    </citation>
    <scope>NUCLEOTIDE SEQUENCE [LARGE SCALE GENOMIC DNA]</scope>
    <source>
        <strain evidence="1 2">F 1598</strain>
    </source>
</reference>
<dbReference type="EMBL" id="KN832990">
    <property type="protein sequence ID" value="KIM83720.1"/>
    <property type="molecule type" value="Genomic_DNA"/>
</dbReference>
<name>A0A0C3FH82_PILCF</name>
<dbReference type="SUPFAM" id="SSF53098">
    <property type="entry name" value="Ribonuclease H-like"/>
    <property type="match status" value="1"/>
</dbReference>
<sequence length="219" mass="24991">MKIHWNTTLAEISRGIELKPALNQWVDTMEQHLTGKAKATARHCQKKWDLSREEWEMLEKLCTVLEKYQEATLKFSTTTAPTICKVLPIYKAIQEHLKNILEDPNLANMQNAKYTKLKNAVREGLEKMDIYLAKALKGDYPLLGTILHPSIQLFLLEHLFEVYHKETAPSSTSASTPNLSNKMSSMFLAAIQSMTPSQQDAALTSYRAQEILQWELLLS</sequence>
<dbReference type="Proteomes" id="UP000054166">
    <property type="component" value="Unassembled WGS sequence"/>
</dbReference>
<protein>
    <submittedName>
        <fullName evidence="1">Uncharacterized protein</fullName>
    </submittedName>
</protein>
<evidence type="ECO:0000313" key="1">
    <source>
        <dbReference type="EMBL" id="KIM83720.1"/>
    </source>
</evidence>
<accession>A0A0C3FH82</accession>
<evidence type="ECO:0000313" key="2">
    <source>
        <dbReference type="Proteomes" id="UP000054166"/>
    </source>
</evidence>
<proteinExistence type="predicted"/>
<dbReference type="AlphaFoldDB" id="A0A0C3FH82"/>
<reference evidence="2" key="2">
    <citation type="submission" date="2015-01" db="EMBL/GenBank/DDBJ databases">
        <title>Evolutionary Origins and Diversification of the Mycorrhizal Mutualists.</title>
        <authorList>
            <consortium name="DOE Joint Genome Institute"/>
            <consortium name="Mycorrhizal Genomics Consortium"/>
            <person name="Kohler A."/>
            <person name="Kuo A."/>
            <person name="Nagy L.G."/>
            <person name="Floudas D."/>
            <person name="Copeland A."/>
            <person name="Barry K.W."/>
            <person name="Cichocki N."/>
            <person name="Veneault-Fourrey C."/>
            <person name="LaButti K."/>
            <person name="Lindquist E.A."/>
            <person name="Lipzen A."/>
            <person name="Lundell T."/>
            <person name="Morin E."/>
            <person name="Murat C."/>
            <person name="Riley R."/>
            <person name="Ohm R."/>
            <person name="Sun H."/>
            <person name="Tunlid A."/>
            <person name="Henrissat B."/>
            <person name="Grigoriev I.V."/>
            <person name="Hibbett D.S."/>
            <person name="Martin F."/>
        </authorList>
    </citation>
    <scope>NUCLEOTIDE SEQUENCE [LARGE SCALE GENOMIC DNA]</scope>
    <source>
        <strain evidence="2">F 1598</strain>
    </source>
</reference>
<dbReference type="InterPro" id="IPR012337">
    <property type="entry name" value="RNaseH-like_sf"/>
</dbReference>
<dbReference type="InParanoid" id="A0A0C3FH82"/>
<keyword evidence="2" id="KW-1185">Reference proteome</keyword>
<dbReference type="OrthoDB" id="3262784at2759"/>
<organism evidence="1 2">
    <name type="scientific">Piloderma croceum (strain F 1598)</name>
    <dbReference type="NCBI Taxonomy" id="765440"/>
    <lineage>
        <taxon>Eukaryota</taxon>
        <taxon>Fungi</taxon>
        <taxon>Dikarya</taxon>
        <taxon>Basidiomycota</taxon>
        <taxon>Agaricomycotina</taxon>
        <taxon>Agaricomycetes</taxon>
        <taxon>Agaricomycetidae</taxon>
        <taxon>Atheliales</taxon>
        <taxon>Atheliaceae</taxon>
        <taxon>Piloderma</taxon>
    </lineage>
</organism>
<dbReference type="HOGENOM" id="CLU_1261959_0_0_1"/>